<dbReference type="RefSeq" id="WP_012393911.1">
    <property type="nucleotide sequence ID" value="NC_010612.1"/>
</dbReference>
<feature type="domain" description="PhoD-like phosphatase metallophosphatase" evidence="1">
    <location>
        <begin position="124"/>
        <end position="278"/>
    </location>
</feature>
<dbReference type="PANTHER" id="PTHR37031">
    <property type="entry name" value="METALLOPHOSPHATASE BINDING DOMAIN PROTEIN"/>
    <property type="match status" value="1"/>
</dbReference>
<dbReference type="Gene3D" id="3.60.21.70">
    <property type="entry name" value="PhoD-like phosphatase"/>
    <property type="match status" value="1"/>
</dbReference>
<dbReference type="AlphaFoldDB" id="B2HN96"/>
<protein>
    <submittedName>
        <fullName evidence="3">Uncharacterized protein</fullName>
    </submittedName>
</protein>
<dbReference type="OrthoDB" id="9795624at2"/>
<dbReference type="PANTHER" id="PTHR37031:SF2">
    <property type="entry name" value="PHOD-LIKE PHOSPHATASE METALLOPHOSPHATASE DOMAIN-CONTAINING PROTEIN"/>
    <property type="match status" value="1"/>
</dbReference>
<evidence type="ECO:0000259" key="1">
    <source>
        <dbReference type="Pfam" id="PF09423"/>
    </source>
</evidence>
<dbReference type="STRING" id="216594.MMAR_2145"/>
<dbReference type="KEGG" id="mmi:MMAR_2145"/>
<sequence length="543" mass="61166">MAELVLGPLLRHVGECDATVWVETSKPCEVEILGHRERAWTVAGHHYALVVVRGLQADSSTPYEVHLDGNRVWPLPDAVRLSTIRTLNNRDSLDLVFGSCRFATLTATAGNTHFNADALDALAWRMYEQPPDRWPDALLLLGDQIYADDLSPETLRCVIDRRGIDDPHSAEVRDFEEYTWLYAESWSDPQVRWLLSTVPTSMIFDDHDVHDDWNTSQSWRQEIQATPWWKERIVSALSSYWVYQHLGNLTPAALAEDELYQRVRAHPGDAAPLIRQFATAADEEADGGKGAQWSYRRDLGNTRLLVIDTRCGRILSAGRRSMLSENEFSWIEQQTGGDYDHLLVGSSLPWLLPRTLHDLESWDEHLASGARGRLLAGWAEKLRRAADLEHWAAFGESFDRLTRLFSRVSRGQVSGPAPATICVLSGDVHHAYVAQARFSEPVHSRVYQLTCSPLHNYVPAAMKMAFRISWSRVTERATRFLLNRVSTVPPPPIDWDPIAGPFFGDQVATLRVRGRTIGVVLEQAGTDDTGHPRLRMVADIALA</sequence>
<dbReference type="EMBL" id="CP000854">
    <property type="protein sequence ID" value="ACC40594.1"/>
    <property type="molecule type" value="Genomic_DNA"/>
</dbReference>
<dbReference type="Pfam" id="PF09423">
    <property type="entry name" value="PhoD"/>
    <property type="match status" value="1"/>
</dbReference>
<evidence type="ECO:0000259" key="2">
    <source>
        <dbReference type="Pfam" id="PF25077"/>
    </source>
</evidence>
<dbReference type="GeneID" id="83627197"/>
<dbReference type="InterPro" id="IPR056702">
    <property type="entry name" value="DUF7800"/>
</dbReference>
<dbReference type="InterPro" id="IPR029052">
    <property type="entry name" value="Metallo-depent_PP-like"/>
</dbReference>
<organism evidence="3 4">
    <name type="scientific">Mycobacterium marinum (strain ATCC BAA-535 / M)</name>
    <dbReference type="NCBI Taxonomy" id="216594"/>
    <lineage>
        <taxon>Bacteria</taxon>
        <taxon>Bacillati</taxon>
        <taxon>Actinomycetota</taxon>
        <taxon>Actinomycetes</taxon>
        <taxon>Mycobacteriales</taxon>
        <taxon>Mycobacteriaceae</taxon>
        <taxon>Mycobacterium</taxon>
        <taxon>Mycobacterium ulcerans group</taxon>
    </lineage>
</organism>
<proteinExistence type="predicted"/>
<dbReference type="HOGENOM" id="CLU_512549_0_0_11"/>
<gene>
    <name evidence="3" type="ordered locus">MMAR_2145</name>
</gene>
<dbReference type="InterPro" id="IPR018946">
    <property type="entry name" value="PhoD-like_MPP"/>
</dbReference>
<evidence type="ECO:0000313" key="3">
    <source>
        <dbReference type="EMBL" id="ACC40594.1"/>
    </source>
</evidence>
<keyword evidence="4" id="KW-1185">Reference proteome</keyword>
<reference evidence="3 4" key="1">
    <citation type="journal article" date="2008" name="Genome Res.">
        <title>Insights from the complete genome sequence of Mycobacterium marinum on the evolution of Mycobacterium tuberculosis.</title>
        <authorList>
            <person name="Stinear T.P."/>
            <person name="Seemann T."/>
            <person name="Harrison P.F."/>
            <person name="Jenkin G.A."/>
            <person name="Davies J.K."/>
            <person name="Johnson P.D."/>
            <person name="Abdellah Z."/>
            <person name="Arrowsmith C."/>
            <person name="Chillingworth T."/>
            <person name="Churcher C."/>
            <person name="Clarke K."/>
            <person name="Cronin A."/>
            <person name="Davis P."/>
            <person name="Goodhead I."/>
            <person name="Holroyd N."/>
            <person name="Jagels K."/>
            <person name="Lord A."/>
            <person name="Moule S."/>
            <person name="Mungall K."/>
            <person name="Norbertczak H."/>
            <person name="Quail M.A."/>
            <person name="Rabbinowitsch E."/>
            <person name="Walker D."/>
            <person name="White B."/>
            <person name="Whitehead S."/>
            <person name="Small P.L."/>
            <person name="Brosch R."/>
            <person name="Ramakrishnan L."/>
            <person name="Fischbach M.A."/>
            <person name="Parkhill J."/>
            <person name="Cole S.T."/>
        </authorList>
    </citation>
    <scope>NUCLEOTIDE SEQUENCE [LARGE SCALE GENOMIC DNA]</scope>
    <source>
        <strain evidence="4">ATCC BAA-535 / M</strain>
    </source>
</reference>
<name>B2HN96_MYCMM</name>
<dbReference type="Pfam" id="PF25077">
    <property type="entry name" value="DUF7800"/>
    <property type="match status" value="1"/>
</dbReference>
<dbReference type="SUPFAM" id="SSF56300">
    <property type="entry name" value="Metallo-dependent phosphatases"/>
    <property type="match status" value="1"/>
</dbReference>
<feature type="domain" description="DUF7800" evidence="2">
    <location>
        <begin position="1"/>
        <end position="78"/>
    </location>
</feature>
<accession>B2HN96</accession>
<evidence type="ECO:0000313" key="4">
    <source>
        <dbReference type="Proteomes" id="UP000001190"/>
    </source>
</evidence>
<dbReference type="InterPro" id="IPR038607">
    <property type="entry name" value="PhoD-like_sf"/>
</dbReference>
<dbReference type="eggNOG" id="COG3540">
    <property type="taxonomic scope" value="Bacteria"/>
</dbReference>
<dbReference type="CDD" id="cd07389">
    <property type="entry name" value="MPP_PhoD"/>
    <property type="match status" value="1"/>
</dbReference>
<dbReference type="Proteomes" id="UP000001190">
    <property type="component" value="Chromosome"/>
</dbReference>